<dbReference type="RefSeq" id="WP_094257783.1">
    <property type="nucleotide sequence ID" value="NZ_BMKM01000014.1"/>
</dbReference>
<dbReference type="GO" id="GO:0008770">
    <property type="term" value="F:[acyl-carrier-protein] phosphodiesterase activity"/>
    <property type="evidence" value="ECO:0007669"/>
    <property type="project" value="InterPro"/>
</dbReference>
<keyword evidence="2" id="KW-1185">Reference proteome</keyword>
<gene>
    <name evidence="1" type="ORF">GCM10011516_33750</name>
</gene>
<name>A0A8H9G2U9_9SPHI</name>
<reference evidence="1" key="1">
    <citation type="journal article" date="2014" name="Int. J. Syst. Evol. Microbiol.">
        <title>Complete genome sequence of Corynebacterium casei LMG S-19264T (=DSM 44701T), isolated from a smear-ripened cheese.</title>
        <authorList>
            <consortium name="US DOE Joint Genome Institute (JGI-PGF)"/>
            <person name="Walter F."/>
            <person name="Albersmeier A."/>
            <person name="Kalinowski J."/>
            <person name="Ruckert C."/>
        </authorList>
    </citation>
    <scope>NUCLEOTIDE SEQUENCE</scope>
    <source>
        <strain evidence="1">CGMCC 1.15966</strain>
    </source>
</reference>
<protein>
    <recommendedName>
        <fullName evidence="3">Acyl carrier protein phosphodiesterase</fullName>
    </recommendedName>
</protein>
<evidence type="ECO:0000313" key="2">
    <source>
        <dbReference type="Proteomes" id="UP000614460"/>
    </source>
</evidence>
<dbReference type="EMBL" id="BMKM01000014">
    <property type="protein sequence ID" value="GGE33315.1"/>
    <property type="molecule type" value="Genomic_DNA"/>
</dbReference>
<organism evidence="1 2">
    <name type="scientific">Sphingobacterium cellulitidis</name>
    <dbReference type="NCBI Taxonomy" id="1768011"/>
    <lineage>
        <taxon>Bacteria</taxon>
        <taxon>Pseudomonadati</taxon>
        <taxon>Bacteroidota</taxon>
        <taxon>Sphingobacteriia</taxon>
        <taxon>Sphingobacteriales</taxon>
        <taxon>Sphingobacteriaceae</taxon>
        <taxon>Sphingobacterium</taxon>
    </lineage>
</organism>
<proteinExistence type="predicted"/>
<sequence>MNFLSHFYFERFATIPERVLGSLLPDLLKNVDKSYIFHPQKFEEQLFIHPLSMEISEGWYRHVEVDKIFHSSEFFLKHCHQLKRKIDPVLVGTPIRGTFMAHIAVELMLDHLLIKHQLLNVSRLYEHLENVNRPILKNYLKTIGVEDVDGFFTFYDKFLEWRYIENYKDLDQISKPLINISKRIWTFDTPEGIHSGLTQVLMSYCDEELKDFKDIYTYIQDNLTYLS</sequence>
<reference evidence="1" key="2">
    <citation type="submission" date="2020-09" db="EMBL/GenBank/DDBJ databases">
        <authorList>
            <person name="Sun Q."/>
            <person name="Zhou Y."/>
        </authorList>
    </citation>
    <scope>NUCLEOTIDE SEQUENCE</scope>
    <source>
        <strain evidence="1">CGMCC 1.15966</strain>
    </source>
</reference>
<dbReference type="AlphaFoldDB" id="A0A8H9G2U9"/>
<evidence type="ECO:0000313" key="1">
    <source>
        <dbReference type="EMBL" id="GGE33315.1"/>
    </source>
</evidence>
<dbReference type="Proteomes" id="UP000614460">
    <property type="component" value="Unassembled WGS sequence"/>
</dbReference>
<evidence type="ECO:0008006" key="3">
    <source>
        <dbReference type="Google" id="ProtNLM"/>
    </source>
</evidence>
<comment type="caution">
    <text evidence="1">The sequence shown here is derived from an EMBL/GenBank/DDBJ whole genome shotgun (WGS) entry which is preliminary data.</text>
</comment>
<dbReference type="Pfam" id="PF04336">
    <property type="entry name" value="ACP_PD"/>
    <property type="match status" value="1"/>
</dbReference>
<dbReference type="GO" id="GO:0006633">
    <property type="term" value="P:fatty acid biosynthetic process"/>
    <property type="evidence" value="ECO:0007669"/>
    <property type="project" value="InterPro"/>
</dbReference>
<dbReference type="InterPro" id="IPR007431">
    <property type="entry name" value="ACP_PD"/>
</dbReference>
<accession>A0A8H9G2U9</accession>